<proteinExistence type="predicted"/>
<feature type="transmembrane region" description="Helical" evidence="1">
    <location>
        <begin position="195"/>
        <end position="217"/>
    </location>
</feature>
<feature type="transmembrane region" description="Helical" evidence="1">
    <location>
        <begin position="6"/>
        <end position="25"/>
    </location>
</feature>
<evidence type="ECO:0000313" key="2">
    <source>
        <dbReference type="EMBL" id="NWK53987.1"/>
    </source>
</evidence>
<evidence type="ECO:0000256" key="1">
    <source>
        <dbReference type="SAM" id="Phobius"/>
    </source>
</evidence>
<gene>
    <name evidence="2" type="ORF">HW115_00060</name>
</gene>
<keyword evidence="3" id="KW-1185">Reference proteome</keyword>
<accession>A0A851GFP2</accession>
<name>A0A851GFP2_9BACT</name>
<dbReference type="Proteomes" id="UP000557872">
    <property type="component" value="Unassembled WGS sequence"/>
</dbReference>
<keyword evidence="1" id="KW-1133">Transmembrane helix</keyword>
<sequence>MMLVVWWLIPLYDRVPLFVVSRALFGDVPKVREVMRAWPKLLIRRLLFALVIGRFSPARGLSLPVAELEGLRGKAYRQRVDLLERNGGEGATMATISGMVLWWVCFFGTVGTAMMMVPEVVQMEWVSGMGDFFTFFDTTDIPDGFFWMLVALQMFVITLMEPFYVSAGFALYINSRTLTEGWDIELAFKRLGSRLASLAGKVAVVMAVGFSCFSSLAEAAPDTSKEKIEAIMDDEDFIIHHRYVDVPVEEPSNDSDSGWLDWLSDLFSGSGVPDFMGAVGTVFFYVILAVLIVGIIFLIIKNAHVFRGGGGWRRGVKIEPKTVAVMGMDVSPESLPDDIAGAARDAWRAGDFRLALSLLYRGSLAWMVYRAELPIEESDTEGDCLARVAALQDPNQVRYFSELTGQWIALAYGKIVPDDHAMVSLCEQWPFDNQVKHPRGGERSEG</sequence>
<feature type="transmembrane region" description="Helical" evidence="1">
    <location>
        <begin position="100"/>
        <end position="117"/>
    </location>
</feature>
<protein>
    <submittedName>
        <fullName evidence="2">DUF4129 domain-containing protein</fullName>
    </submittedName>
</protein>
<comment type="caution">
    <text evidence="2">The sequence shown here is derived from an EMBL/GenBank/DDBJ whole genome shotgun (WGS) entry which is preliminary data.</text>
</comment>
<dbReference type="EMBL" id="JACBAZ010000001">
    <property type="protein sequence ID" value="NWK53987.1"/>
    <property type="molecule type" value="Genomic_DNA"/>
</dbReference>
<feature type="transmembrane region" description="Helical" evidence="1">
    <location>
        <begin position="275"/>
        <end position="300"/>
    </location>
</feature>
<feature type="transmembrane region" description="Helical" evidence="1">
    <location>
        <begin position="145"/>
        <end position="174"/>
    </location>
</feature>
<reference evidence="2 3" key="1">
    <citation type="submission" date="2020-07" db="EMBL/GenBank/DDBJ databases">
        <title>Roseicoccus Jingziensis gen. nov., sp. nov., isolated from coastal seawater.</title>
        <authorList>
            <person name="Feng X."/>
        </authorList>
    </citation>
    <scope>NUCLEOTIDE SEQUENCE [LARGE SCALE GENOMIC DNA]</scope>
    <source>
        <strain evidence="2 3">N1E253</strain>
    </source>
</reference>
<evidence type="ECO:0000313" key="3">
    <source>
        <dbReference type="Proteomes" id="UP000557872"/>
    </source>
</evidence>
<keyword evidence="1" id="KW-0472">Membrane</keyword>
<organism evidence="2 3">
    <name type="scientific">Oceaniferula marina</name>
    <dbReference type="NCBI Taxonomy" id="2748318"/>
    <lineage>
        <taxon>Bacteria</taxon>
        <taxon>Pseudomonadati</taxon>
        <taxon>Verrucomicrobiota</taxon>
        <taxon>Verrucomicrobiia</taxon>
        <taxon>Verrucomicrobiales</taxon>
        <taxon>Verrucomicrobiaceae</taxon>
        <taxon>Oceaniferula</taxon>
    </lineage>
</organism>
<keyword evidence="1" id="KW-0812">Transmembrane</keyword>
<dbReference type="RefSeq" id="WP_178930538.1">
    <property type="nucleotide sequence ID" value="NZ_JACBAZ010000001.1"/>
</dbReference>
<dbReference type="AlphaFoldDB" id="A0A851GFP2"/>